<feature type="compositionally biased region" description="Polar residues" evidence="4">
    <location>
        <begin position="374"/>
        <end position="384"/>
    </location>
</feature>
<dbReference type="RefSeq" id="WP_212977674.1">
    <property type="nucleotide sequence ID" value="NZ_AP025343.1"/>
</dbReference>
<name>A0A919YE01_9BACL</name>
<dbReference type="InterPro" id="IPR002495">
    <property type="entry name" value="Glyco_trans_8"/>
</dbReference>
<sequence length="436" mass="49341">MIELALAFNDRDGSYAEHAAAVLTSVFRNTGSQINVHILHDETLTEENKLRLVQLSSSFNHTINFYPVTLPPEISEALAGTISMNRWTSGSMYRLLIPSLIPTDKVIYLDCDVIVNMDISELWATDLGGCYLGAIHDQGIMGVAHIVAAFGLNPESYFNSGVILFGLNNIRQKLNWYEEMVNFLRSHPDTTMPDQDVLNHVFGRNFLPLDQRFNSFHINGLEPDFHQKIVHFAGDIKCWDPLSPGFGLYQDHLNLTPWRIPSEQLAQLVQTVEPMRHVEHAGHIDHAGAEHPGPAQSFDPLDPAQPMPALRPAQKTRSVRSVRRRISRRKVRARGRYLLLKRKNRKISLSKSGGIGIRQSRRLKVKQRRKENPASLNKTTSGTRMKSKKTVVLQSTKKHIPLKSGSRLNRRSNIPLPLLNIRKTSIDVLSKKTDRI</sequence>
<protein>
    <recommendedName>
        <fullName evidence="7">Glycosyltransferase family 8 protein</fullName>
    </recommendedName>
</protein>
<dbReference type="InterPro" id="IPR029044">
    <property type="entry name" value="Nucleotide-diphossugar_trans"/>
</dbReference>
<dbReference type="AlphaFoldDB" id="A0A919YE01"/>
<dbReference type="GO" id="GO:0046872">
    <property type="term" value="F:metal ion binding"/>
    <property type="evidence" value="ECO:0007669"/>
    <property type="project" value="UniProtKB-KW"/>
</dbReference>
<evidence type="ECO:0000313" key="5">
    <source>
        <dbReference type="EMBL" id="GIO46717.1"/>
    </source>
</evidence>
<feature type="region of interest" description="Disordered" evidence="4">
    <location>
        <begin position="366"/>
        <end position="389"/>
    </location>
</feature>
<accession>A0A919YE01</accession>
<evidence type="ECO:0008006" key="7">
    <source>
        <dbReference type="Google" id="ProtNLM"/>
    </source>
</evidence>
<keyword evidence="6" id="KW-1185">Reference proteome</keyword>
<evidence type="ECO:0000256" key="1">
    <source>
        <dbReference type="ARBA" id="ARBA00022676"/>
    </source>
</evidence>
<dbReference type="InterPro" id="IPR050748">
    <property type="entry name" value="Glycosyltrans_8_dom-fam"/>
</dbReference>
<keyword evidence="3" id="KW-0479">Metal-binding</keyword>
<dbReference type="PANTHER" id="PTHR13778:SF47">
    <property type="entry name" value="LIPOPOLYSACCHARIDE 1,3-GALACTOSYLTRANSFERASE"/>
    <property type="match status" value="1"/>
</dbReference>
<gene>
    <name evidence="5" type="ORF">J34TS1_14820</name>
</gene>
<keyword evidence="1" id="KW-0328">Glycosyltransferase</keyword>
<keyword evidence="2" id="KW-0808">Transferase</keyword>
<evidence type="ECO:0000256" key="4">
    <source>
        <dbReference type="SAM" id="MobiDB-lite"/>
    </source>
</evidence>
<dbReference type="GO" id="GO:0016757">
    <property type="term" value="F:glycosyltransferase activity"/>
    <property type="evidence" value="ECO:0007669"/>
    <property type="project" value="UniProtKB-KW"/>
</dbReference>
<proteinExistence type="predicted"/>
<feature type="region of interest" description="Disordered" evidence="4">
    <location>
        <begin position="285"/>
        <end position="326"/>
    </location>
</feature>
<reference evidence="5 6" key="1">
    <citation type="submission" date="2021-03" db="EMBL/GenBank/DDBJ databases">
        <title>Antimicrobial resistance genes in bacteria isolated from Japanese honey, and their potential for conferring macrolide and lincosamide resistance in the American foulbrood pathogen Paenibacillus larvae.</title>
        <authorList>
            <person name="Okamoto M."/>
            <person name="Kumagai M."/>
            <person name="Kanamori H."/>
            <person name="Takamatsu D."/>
        </authorList>
    </citation>
    <scope>NUCLEOTIDE SEQUENCE [LARGE SCALE GENOMIC DNA]</scope>
    <source>
        <strain evidence="5 6">J34TS1</strain>
    </source>
</reference>
<dbReference type="CDD" id="cd04194">
    <property type="entry name" value="GT8_A4GalT_like"/>
    <property type="match status" value="1"/>
</dbReference>
<comment type="caution">
    <text evidence="5">The sequence shown here is derived from an EMBL/GenBank/DDBJ whole genome shotgun (WGS) entry which is preliminary data.</text>
</comment>
<dbReference type="SUPFAM" id="SSF53448">
    <property type="entry name" value="Nucleotide-diphospho-sugar transferases"/>
    <property type="match status" value="1"/>
</dbReference>
<feature type="compositionally biased region" description="Basic residues" evidence="4">
    <location>
        <begin position="317"/>
        <end position="326"/>
    </location>
</feature>
<dbReference type="Pfam" id="PF01501">
    <property type="entry name" value="Glyco_transf_8"/>
    <property type="match status" value="1"/>
</dbReference>
<dbReference type="PANTHER" id="PTHR13778">
    <property type="entry name" value="GLYCOSYLTRANSFERASE 8 DOMAIN-CONTAINING PROTEIN"/>
    <property type="match status" value="1"/>
</dbReference>
<evidence type="ECO:0000256" key="2">
    <source>
        <dbReference type="ARBA" id="ARBA00022679"/>
    </source>
</evidence>
<evidence type="ECO:0000313" key="6">
    <source>
        <dbReference type="Proteomes" id="UP000682811"/>
    </source>
</evidence>
<dbReference type="EMBL" id="BORT01000004">
    <property type="protein sequence ID" value="GIO46717.1"/>
    <property type="molecule type" value="Genomic_DNA"/>
</dbReference>
<dbReference type="Proteomes" id="UP000682811">
    <property type="component" value="Unassembled WGS sequence"/>
</dbReference>
<dbReference type="Gene3D" id="3.90.550.10">
    <property type="entry name" value="Spore Coat Polysaccharide Biosynthesis Protein SpsA, Chain A"/>
    <property type="match status" value="1"/>
</dbReference>
<evidence type="ECO:0000256" key="3">
    <source>
        <dbReference type="ARBA" id="ARBA00022723"/>
    </source>
</evidence>
<organism evidence="5 6">
    <name type="scientific">Paenibacillus azoreducens</name>
    <dbReference type="NCBI Taxonomy" id="116718"/>
    <lineage>
        <taxon>Bacteria</taxon>
        <taxon>Bacillati</taxon>
        <taxon>Bacillota</taxon>
        <taxon>Bacilli</taxon>
        <taxon>Bacillales</taxon>
        <taxon>Paenibacillaceae</taxon>
        <taxon>Paenibacillus</taxon>
    </lineage>
</organism>